<accession>A0ACA9PGR1</accession>
<gene>
    <name evidence="1" type="ORF">DHETER_LOCUS12082</name>
</gene>
<evidence type="ECO:0000313" key="2">
    <source>
        <dbReference type="Proteomes" id="UP000789702"/>
    </source>
</evidence>
<reference evidence="1" key="1">
    <citation type="submission" date="2021-06" db="EMBL/GenBank/DDBJ databases">
        <authorList>
            <person name="Kallberg Y."/>
            <person name="Tangrot J."/>
            <person name="Rosling A."/>
        </authorList>
    </citation>
    <scope>NUCLEOTIDE SEQUENCE</scope>
    <source>
        <strain evidence="1">IL203A</strain>
    </source>
</reference>
<organism evidence="1 2">
    <name type="scientific">Dentiscutata heterogama</name>
    <dbReference type="NCBI Taxonomy" id="1316150"/>
    <lineage>
        <taxon>Eukaryota</taxon>
        <taxon>Fungi</taxon>
        <taxon>Fungi incertae sedis</taxon>
        <taxon>Mucoromycota</taxon>
        <taxon>Glomeromycotina</taxon>
        <taxon>Glomeromycetes</taxon>
        <taxon>Diversisporales</taxon>
        <taxon>Gigasporaceae</taxon>
        <taxon>Dentiscutata</taxon>
    </lineage>
</organism>
<evidence type="ECO:0000313" key="1">
    <source>
        <dbReference type="EMBL" id="CAG8707685.1"/>
    </source>
</evidence>
<keyword evidence="2" id="KW-1185">Reference proteome</keyword>
<dbReference type="Proteomes" id="UP000789702">
    <property type="component" value="Unassembled WGS sequence"/>
</dbReference>
<feature type="non-terminal residue" evidence="1">
    <location>
        <position position="152"/>
    </location>
</feature>
<proteinExistence type="predicted"/>
<name>A0ACA9PGR1_9GLOM</name>
<comment type="caution">
    <text evidence="1">The sequence shown here is derived from an EMBL/GenBank/DDBJ whole genome shotgun (WGS) entry which is preliminary data.</text>
</comment>
<protein>
    <submittedName>
        <fullName evidence="1">6764_t:CDS:1</fullName>
    </submittedName>
</protein>
<dbReference type="EMBL" id="CAJVPU010028590">
    <property type="protein sequence ID" value="CAG8707685.1"/>
    <property type="molecule type" value="Genomic_DNA"/>
</dbReference>
<sequence length="152" mass="16529">SSSQLSSAAASEDQVNESEMSSEDEESEFAVDYKLFVKTADGWLPSSYLQSPPTMSSQMPLVLPSSPLHALHTQVQLTQPQTQLSQSPQVQLIQPLLPQTQLSQSPQVQLTQSSPQVQVGQSSSPHAQLIQLLPPHIQSTQVQLAQPLSSQF</sequence>
<feature type="non-terminal residue" evidence="1">
    <location>
        <position position="1"/>
    </location>
</feature>